<organism evidence="2 3">
    <name type="scientific">Mycobacterium heidelbergense</name>
    <dbReference type="NCBI Taxonomy" id="53376"/>
    <lineage>
        <taxon>Bacteria</taxon>
        <taxon>Bacillati</taxon>
        <taxon>Actinomycetota</taxon>
        <taxon>Actinomycetes</taxon>
        <taxon>Mycobacteriales</taxon>
        <taxon>Mycobacteriaceae</taxon>
        <taxon>Mycobacterium</taxon>
        <taxon>Mycobacterium simiae complex</taxon>
    </lineage>
</organism>
<evidence type="ECO:0000313" key="3">
    <source>
        <dbReference type="Proteomes" id="UP000192566"/>
    </source>
</evidence>
<evidence type="ECO:0000313" key="2">
    <source>
        <dbReference type="EMBL" id="ORA70660.1"/>
    </source>
</evidence>
<dbReference type="EMBL" id="MVHR01000032">
    <property type="protein sequence ID" value="ORA70660.1"/>
    <property type="molecule type" value="Genomic_DNA"/>
</dbReference>
<feature type="region of interest" description="Disordered" evidence="1">
    <location>
        <begin position="23"/>
        <end position="49"/>
    </location>
</feature>
<dbReference type="AlphaFoldDB" id="A0A1X0DFQ6"/>
<accession>A0A1X0DFQ6</accession>
<sequence length="62" mass="6001">MARTLATVTAMFMGQAAASPIRAGRLAGGGSASGGSSDRRCARKPMASTGACGTSILSLPGT</sequence>
<proteinExistence type="predicted"/>
<keyword evidence="3" id="KW-1185">Reference proteome</keyword>
<protein>
    <submittedName>
        <fullName evidence="2">Uncharacterized protein</fullName>
    </submittedName>
</protein>
<reference evidence="2 3" key="1">
    <citation type="submission" date="2017-02" db="EMBL/GenBank/DDBJ databases">
        <title>The new phylogeny of genus Mycobacterium.</title>
        <authorList>
            <person name="Tortoli E."/>
            <person name="Trovato A."/>
            <person name="Cirillo D.M."/>
        </authorList>
    </citation>
    <scope>NUCLEOTIDE SEQUENCE [LARGE SCALE GENOMIC DNA]</scope>
    <source>
        <strain evidence="2 3">DSM 44471</strain>
    </source>
</reference>
<dbReference type="STRING" id="53376.BST25_18700"/>
<comment type="caution">
    <text evidence="2">The sequence shown here is derived from an EMBL/GenBank/DDBJ whole genome shotgun (WGS) entry which is preliminary data.</text>
</comment>
<gene>
    <name evidence="2" type="ORF">BST25_18700</name>
</gene>
<dbReference type="Proteomes" id="UP000192566">
    <property type="component" value="Unassembled WGS sequence"/>
</dbReference>
<evidence type="ECO:0000256" key="1">
    <source>
        <dbReference type="SAM" id="MobiDB-lite"/>
    </source>
</evidence>
<name>A0A1X0DFQ6_MYCHE</name>